<dbReference type="OrthoDB" id="7701049at2759"/>
<evidence type="ECO:0000313" key="4">
    <source>
        <dbReference type="EMBL" id="CAH0558646.1"/>
    </source>
</evidence>
<keyword evidence="1" id="KW-0862">Zinc</keyword>
<proteinExistence type="predicted"/>
<evidence type="ECO:0008006" key="6">
    <source>
        <dbReference type="Google" id="ProtNLM"/>
    </source>
</evidence>
<evidence type="ECO:0000313" key="5">
    <source>
        <dbReference type="Proteomes" id="UP001154078"/>
    </source>
</evidence>
<dbReference type="Proteomes" id="UP001154078">
    <property type="component" value="Chromosome 6"/>
</dbReference>
<evidence type="ECO:0000259" key="2">
    <source>
        <dbReference type="PROSITE" id="PS50103"/>
    </source>
</evidence>
<gene>
    <name evidence="4" type="ORF">MELIAE_LOCUS8924</name>
</gene>
<keyword evidence="1" id="KW-0863">Zinc-finger</keyword>
<dbReference type="AlphaFoldDB" id="A0A9P0FIQ9"/>
<evidence type="ECO:0000259" key="3">
    <source>
        <dbReference type="PROSITE" id="PS50878"/>
    </source>
</evidence>
<dbReference type="PROSITE" id="PS50103">
    <property type="entry name" value="ZF_C3H1"/>
    <property type="match status" value="1"/>
</dbReference>
<keyword evidence="1" id="KW-0479">Metal-binding</keyword>
<dbReference type="GO" id="GO:0003824">
    <property type="term" value="F:catalytic activity"/>
    <property type="evidence" value="ECO:0007669"/>
    <property type="project" value="InterPro"/>
</dbReference>
<dbReference type="Gene3D" id="3.60.10.10">
    <property type="entry name" value="Endonuclease/exonuclease/phosphatase"/>
    <property type="match status" value="1"/>
</dbReference>
<dbReference type="Pfam" id="PF03372">
    <property type="entry name" value="Exo_endo_phos"/>
    <property type="match status" value="1"/>
</dbReference>
<dbReference type="Gene3D" id="4.10.1000.10">
    <property type="entry name" value="Zinc finger, CCCH-type"/>
    <property type="match status" value="1"/>
</dbReference>
<organism evidence="4 5">
    <name type="scientific">Brassicogethes aeneus</name>
    <name type="common">Rape pollen beetle</name>
    <name type="synonym">Meligethes aeneus</name>
    <dbReference type="NCBI Taxonomy" id="1431903"/>
    <lineage>
        <taxon>Eukaryota</taxon>
        <taxon>Metazoa</taxon>
        <taxon>Ecdysozoa</taxon>
        <taxon>Arthropoda</taxon>
        <taxon>Hexapoda</taxon>
        <taxon>Insecta</taxon>
        <taxon>Pterygota</taxon>
        <taxon>Neoptera</taxon>
        <taxon>Endopterygota</taxon>
        <taxon>Coleoptera</taxon>
        <taxon>Polyphaga</taxon>
        <taxon>Cucujiformia</taxon>
        <taxon>Nitidulidae</taxon>
        <taxon>Meligethinae</taxon>
        <taxon>Brassicogethes</taxon>
    </lineage>
</organism>
<dbReference type="PANTHER" id="PTHR33332">
    <property type="entry name" value="REVERSE TRANSCRIPTASE DOMAIN-CONTAINING PROTEIN"/>
    <property type="match status" value="1"/>
</dbReference>
<dbReference type="InterPro" id="IPR000571">
    <property type="entry name" value="Znf_CCCH"/>
</dbReference>
<dbReference type="InterPro" id="IPR005135">
    <property type="entry name" value="Endo/exonuclease/phosphatase"/>
</dbReference>
<dbReference type="EMBL" id="OV121137">
    <property type="protein sequence ID" value="CAH0558646.1"/>
    <property type="molecule type" value="Genomic_DNA"/>
</dbReference>
<feature type="domain" description="C3H1-type" evidence="2">
    <location>
        <begin position="47"/>
        <end position="74"/>
    </location>
</feature>
<dbReference type="SMART" id="SM00356">
    <property type="entry name" value="ZnF_C3H1"/>
    <property type="match status" value="1"/>
</dbReference>
<keyword evidence="5" id="KW-1185">Reference proteome</keyword>
<evidence type="ECO:0000256" key="1">
    <source>
        <dbReference type="PROSITE-ProRule" id="PRU00723"/>
    </source>
</evidence>
<protein>
    <recommendedName>
        <fullName evidence="6">Reverse transcriptase domain-containing protein</fullName>
    </recommendedName>
</protein>
<accession>A0A9P0FIQ9</accession>
<feature type="domain" description="Reverse transcriptase" evidence="3">
    <location>
        <begin position="685"/>
        <end position="901"/>
    </location>
</feature>
<dbReference type="GO" id="GO:0008270">
    <property type="term" value="F:zinc ion binding"/>
    <property type="evidence" value="ECO:0007669"/>
    <property type="project" value="UniProtKB-KW"/>
</dbReference>
<feature type="zinc finger region" description="C3H1-type" evidence="1">
    <location>
        <begin position="47"/>
        <end position="74"/>
    </location>
</feature>
<dbReference type="InterPro" id="IPR036691">
    <property type="entry name" value="Endo/exonu/phosph_ase_sf"/>
</dbReference>
<dbReference type="Pfam" id="PF00078">
    <property type="entry name" value="RVT_1"/>
    <property type="match status" value="1"/>
</dbReference>
<dbReference type="SUPFAM" id="SSF56219">
    <property type="entry name" value="DNase I-like"/>
    <property type="match status" value="1"/>
</dbReference>
<sequence>MNLAIPKIACGLNGLDWRIIRSMVEVIFRFSGIHILVCCHNPKRTTGRKTVDCYFYRTSQCKFGSLCKYRHGAEDHFRDENVLRRGQCSEYRSGYRSDDSSPMSHRRFKNIFDDAHGERSFSKLKLIKTYLRSNMSQFRLSNLAIISIEEDISNNLDVGDLIREFAIKKARKLISLMIGPNDFCLNICYQKDLNQVLRHHRRDLIKTLRKLRDSVPRTFVMLIPAPTINNDHLNISRLGKFDASNTNLSRPIKVSFVHENTPIELIRNANKLKNNPRWRGISISTDRTPMQIKLYKTVKEELNARIENGERKLNVPKDSPKSLCIYYQNTRGLNSKTNTFYKSCCCLDYDIICITETWLSNSVNSSELFPDNYRIVRDDRNFNVVNRNRGGGVLLGFKDHITFTQLDTSKLSNLVPIIDIIICKITKPFICKFGLVYIPPDTTSDDLDIFTSALEVFLLNEPVILIGDFNLPKLNLPSSSCSKYSTFKLFCNILDLNQYNTILNSVNKQLDLILSNTTCDISTTHCEMPFVPEDLYHPSLNIVVTGIYTQGTKFPLSNNKKYNFKKANFINLYHDLLNTNCDFLTQCFKVDIMVSEFYKTLYSVFNYSVQKTQSKTLNNAFPTWFSKEIKTNHKTKEIYRKNLLQNKQTFFLLEYKRLRGPFEKFLPNYISTVQENIKTNPSALWSYINEKRDTTRIPGTLYLDVKELTNPSDIVNAFSMFFSKFFNANPSQADNTYLSNLNFSMNLVTEEDVIKVMEKLSNKFTTGDDGRSTVTNLASVTQYISEVLDRRGQVDVIYIDLSKAFDNISHSILIQKLNGFGFSSNFVKLLKSYLTNRKCYSGVPQGSNLGPLLFNLYINDLLTSLSCLTLAYADDIKVHTKTSTPLDAELLQRAGPGLRGV</sequence>
<reference evidence="4" key="1">
    <citation type="submission" date="2021-12" db="EMBL/GenBank/DDBJ databases">
        <authorList>
            <person name="King R."/>
        </authorList>
    </citation>
    <scope>NUCLEOTIDE SEQUENCE</scope>
</reference>
<dbReference type="InterPro" id="IPR000477">
    <property type="entry name" value="RT_dom"/>
</dbReference>
<dbReference type="PROSITE" id="PS50878">
    <property type="entry name" value="RT_POL"/>
    <property type="match status" value="1"/>
</dbReference>
<name>A0A9P0FIQ9_BRAAE</name>